<dbReference type="InterPro" id="IPR004378">
    <property type="entry name" value="F420H2_quin_Rdtase"/>
</dbReference>
<dbReference type="EMBL" id="CP127295">
    <property type="protein sequence ID" value="WIX98374.1"/>
    <property type="molecule type" value="Genomic_DNA"/>
</dbReference>
<dbReference type="Proteomes" id="UP001239397">
    <property type="component" value="Chromosome"/>
</dbReference>
<evidence type="ECO:0000313" key="1">
    <source>
        <dbReference type="EMBL" id="WIX98374.1"/>
    </source>
</evidence>
<dbReference type="KEGG" id="amog:QRX60_30440"/>
<evidence type="ECO:0000313" key="2">
    <source>
        <dbReference type="Proteomes" id="UP001239397"/>
    </source>
</evidence>
<protein>
    <submittedName>
        <fullName evidence="1">Nitroreductase/quinone reductase family protein</fullName>
    </submittedName>
</protein>
<reference evidence="1 2" key="1">
    <citation type="submission" date="2023-06" db="EMBL/GenBank/DDBJ databases">
        <authorList>
            <person name="Oyuntsetseg B."/>
            <person name="Kim S.B."/>
        </authorList>
    </citation>
    <scope>NUCLEOTIDE SEQUENCE [LARGE SCALE GENOMIC DNA]</scope>
    <source>
        <strain evidence="1 2">4-36</strain>
    </source>
</reference>
<dbReference type="AlphaFoldDB" id="A0A9Y2JIJ8"/>
<name>A0A9Y2JIJ8_9PSEU</name>
<dbReference type="InterPro" id="IPR012349">
    <property type="entry name" value="Split_barrel_FMN-bd"/>
</dbReference>
<dbReference type="Pfam" id="PF04075">
    <property type="entry name" value="F420H2_quin_red"/>
    <property type="match status" value="1"/>
</dbReference>
<gene>
    <name evidence="1" type="ORF">QRX60_30440</name>
</gene>
<proteinExistence type="predicted"/>
<organism evidence="1 2">
    <name type="scientific">Amycolatopsis mongoliensis</name>
    <dbReference type="NCBI Taxonomy" id="715475"/>
    <lineage>
        <taxon>Bacteria</taxon>
        <taxon>Bacillati</taxon>
        <taxon>Actinomycetota</taxon>
        <taxon>Actinomycetes</taxon>
        <taxon>Pseudonocardiales</taxon>
        <taxon>Pseudonocardiaceae</taxon>
        <taxon>Amycolatopsis</taxon>
    </lineage>
</organism>
<dbReference type="GO" id="GO:0016491">
    <property type="term" value="F:oxidoreductase activity"/>
    <property type="evidence" value="ECO:0007669"/>
    <property type="project" value="InterPro"/>
</dbReference>
<accession>A0A9Y2JIJ8</accession>
<dbReference type="RefSeq" id="WP_285994859.1">
    <property type="nucleotide sequence ID" value="NZ_CP127295.1"/>
</dbReference>
<dbReference type="Gene3D" id="2.30.110.10">
    <property type="entry name" value="Electron Transport, Fmn-binding Protein, Chain A"/>
    <property type="match status" value="1"/>
</dbReference>
<sequence>MDVRAINAQMVAKLLATEGEPVPEGGYGLRVIETRGRGSGVARHVPLAVVQRRGCWYLVSPDRKRDWVRNLLATPACAVIEETARLERHAEPAGGPEAAAVVAQYLEAMAVPWAIEAFPVAQDATEDEIVPHLLGMAVFVLREPA</sequence>
<keyword evidence="2" id="KW-1185">Reference proteome</keyword>